<reference evidence="2 3" key="1">
    <citation type="submission" date="2018-06" db="EMBL/GenBank/DDBJ databases">
        <authorList>
            <consortium name="Pathogen Informatics"/>
            <person name="Doyle S."/>
        </authorList>
    </citation>
    <scope>NUCLEOTIDE SEQUENCE [LARGE SCALE GENOMIC DNA]</scope>
    <source>
        <strain evidence="2 3">NCTC1542</strain>
    </source>
</reference>
<dbReference type="EMBL" id="UGQY01000006">
    <property type="protein sequence ID" value="SUA31448.1"/>
    <property type="molecule type" value="Genomic_DNA"/>
</dbReference>
<keyword evidence="1" id="KW-1133">Transmembrane helix</keyword>
<dbReference type="AlphaFoldDB" id="A0A378WCV4"/>
<sequence>MLLIAMLISALAEVPIKDLRLALGLSLLALILRIVIGVLKVVGQHHSEKAVTAPPFCDPGPSIRHRCPAS</sequence>
<feature type="transmembrane region" description="Helical" evidence="1">
    <location>
        <begin position="22"/>
        <end position="42"/>
    </location>
</feature>
<keyword evidence="1" id="KW-0812">Transmembrane</keyword>
<evidence type="ECO:0000256" key="1">
    <source>
        <dbReference type="SAM" id="Phobius"/>
    </source>
</evidence>
<accession>A0A378WCV4</accession>
<dbReference type="Proteomes" id="UP000255389">
    <property type="component" value="Unassembled WGS sequence"/>
</dbReference>
<keyword evidence="1" id="KW-0472">Membrane</keyword>
<protein>
    <submittedName>
        <fullName evidence="2">Uncharacterized protein</fullName>
    </submittedName>
</protein>
<gene>
    <name evidence="2" type="ORF">NCTC1542_06802</name>
</gene>
<evidence type="ECO:0000313" key="2">
    <source>
        <dbReference type="EMBL" id="SUA31448.1"/>
    </source>
</evidence>
<proteinExistence type="predicted"/>
<name>A0A378WCV4_MYCFO</name>
<evidence type="ECO:0000313" key="3">
    <source>
        <dbReference type="Proteomes" id="UP000255389"/>
    </source>
</evidence>
<organism evidence="2 3">
    <name type="scientific">Mycolicibacterium fortuitum</name>
    <name type="common">Mycobacterium fortuitum</name>
    <dbReference type="NCBI Taxonomy" id="1766"/>
    <lineage>
        <taxon>Bacteria</taxon>
        <taxon>Bacillati</taxon>
        <taxon>Actinomycetota</taxon>
        <taxon>Actinomycetes</taxon>
        <taxon>Mycobacteriales</taxon>
        <taxon>Mycobacteriaceae</taxon>
        <taxon>Mycolicibacterium</taxon>
    </lineage>
</organism>